<accession>A0ABT6UGS8</accession>
<name>A0ABT6UGS8_9GAMM</name>
<feature type="transmembrane region" description="Helical" evidence="1">
    <location>
        <begin position="73"/>
        <end position="94"/>
    </location>
</feature>
<feature type="transmembrane region" description="Helical" evidence="1">
    <location>
        <begin position="15"/>
        <end position="35"/>
    </location>
</feature>
<protein>
    <submittedName>
        <fullName evidence="2">Uncharacterized protein</fullName>
    </submittedName>
</protein>
<proteinExistence type="predicted"/>
<comment type="caution">
    <text evidence="2">The sequence shown here is derived from an EMBL/GenBank/DDBJ whole genome shotgun (WGS) entry which is preliminary data.</text>
</comment>
<evidence type="ECO:0000313" key="3">
    <source>
        <dbReference type="Proteomes" id="UP001159075"/>
    </source>
</evidence>
<evidence type="ECO:0000313" key="2">
    <source>
        <dbReference type="EMBL" id="MDI5833674.1"/>
    </source>
</evidence>
<evidence type="ECO:0000256" key="1">
    <source>
        <dbReference type="SAM" id="Phobius"/>
    </source>
</evidence>
<sequence>MNKEAFWRFAKKSGIVLLSTFLFITAMMLLSLGAAGIPENNLTPLPYAWYMIGLRLLGYIAFYYFYRQHRFTPLIVAIFAACYEGYLFTLYQAAVEGVLW</sequence>
<dbReference type="Proteomes" id="UP001159075">
    <property type="component" value="Unassembled WGS sequence"/>
</dbReference>
<dbReference type="EMBL" id="JAOTLW010000025">
    <property type="protein sequence ID" value="MDI5833674.1"/>
    <property type="molecule type" value="Genomic_DNA"/>
</dbReference>
<keyword evidence="1" id="KW-0472">Membrane</keyword>
<keyword evidence="1" id="KW-1133">Transmembrane helix</keyword>
<keyword evidence="3" id="KW-1185">Reference proteome</keyword>
<feature type="transmembrane region" description="Helical" evidence="1">
    <location>
        <begin position="47"/>
        <end position="66"/>
    </location>
</feature>
<organism evidence="2 3">
    <name type="scientific">Shewanella xiamenensis</name>
    <dbReference type="NCBI Taxonomy" id="332186"/>
    <lineage>
        <taxon>Bacteria</taxon>
        <taxon>Pseudomonadati</taxon>
        <taxon>Pseudomonadota</taxon>
        <taxon>Gammaproteobacteria</taxon>
        <taxon>Alteromonadales</taxon>
        <taxon>Shewanellaceae</taxon>
        <taxon>Shewanella</taxon>
    </lineage>
</organism>
<reference evidence="2 3" key="1">
    <citation type="submission" date="2022-09" db="EMBL/GenBank/DDBJ databases">
        <title>The outer-membrane cytochrome OmcA is essential for infection of Shewanella oneidensis by a zebrafish-associated bacteriophage.</title>
        <authorList>
            <person name="Grenfell A.W."/>
            <person name="Intile P."/>
            <person name="Mcfarlane J."/>
            <person name="Leung D."/>
            <person name="Abdalla K."/>
            <person name="Wold M."/>
            <person name="Kees E."/>
            <person name="Gralnick J."/>
        </authorList>
    </citation>
    <scope>NUCLEOTIDE SEQUENCE [LARGE SCALE GENOMIC DNA]</scope>
    <source>
        <strain evidence="2 3">NF-5</strain>
    </source>
</reference>
<dbReference type="RefSeq" id="WP_282679965.1">
    <property type="nucleotide sequence ID" value="NZ_JAOTLW010000025.1"/>
</dbReference>
<keyword evidence="1" id="KW-0812">Transmembrane</keyword>
<gene>
    <name evidence="2" type="ORF">ODY93_18995</name>
</gene>